<keyword evidence="3" id="KW-1185">Reference proteome</keyword>
<dbReference type="InterPro" id="IPR058329">
    <property type="entry name" value="Arp1_N"/>
</dbReference>
<protein>
    <recommendedName>
        <fullName evidence="1">Scytalone dehydratase-like protein Arp1 N-terminal domain-containing protein</fullName>
    </recommendedName>
</protein>
<organism evidence="2 3">
    <name type="scientific">Aspergillus pseudoustus</name>
    <dbReference type="NCBI Taxonomy" id="1810923"/>
    <lineage>
        <taxon>Eukaryota</taxon>
        <taxon>Fungi</taxon>
        <taxon>Dikarya</taxon>
        <taxon>Ascomycota</taxon>
        <taxon>Pezizomycotina</taxon>
        <taxon>Eurotiomycetes</taxon>
        <taxon>Eurotiomycetidae</taxon>
        <taxon>Eurotiales</taxon>
        <taxon>Aspergillaceae</taxon>
        <taxon>Aspergillus</taxon>
        <taxon>Aspergillus subgen. Nidulantes</taxon>
    </lineage>
</organism>
<proteinExistence type="predicted"/>
<comment type="caution">
    <text evidence="2">The sequence shown here is derived from an EMBL/GenBank/DDBJ whole genome shotgun (WGS) entry which is preliminary data.</text>
</comment>
<evidence type="ECO:0000259" key="1">
    <source>
        <dbReference type="Pfam" id="PF26053"/>
    </source>
</evidence>
<dbReference type="EMBL" id="JBFXLU010000366">
    <property type="protein sequence ID" value="KAL2828355.1"/>
    <property type="molecule type" value="Genomic_DNA"/>
</dbReference>
<dbReference type="Pfam" id="PF26053">
    <property type="entry name" value="DUF8016"/>
    <property type="match status" value="1"/>
</dbReference>
<evidence type="ECO:0000313" key="2">
    <source>
        <dbReference type="EMBL" id="KAL2828355.1"/>
    </source>
</evidence>
<reference evidence="2 3" key="1">
    <citation type="submission" date="2024-07" db="EMBL/GenBank/DDBJ databases">
        <title>Section-level genome sequencing and comparative genomics of Aspergillus sections Usti and Cavernicolus.</title>
        <authorList>
            <consortium name="Lawrence Berkeley National Laboratory"/>
            <person name="Nybo J.L."/>
            <person name="Vesth T.C."/>
            <person name="Theobald S."/>
            <person name="Frisvad J.C."/>
            <person name="Larsen T.O."/>
            <person name="Kjaerboelling I."/>
            <person name="Rothschild-Mancinelli K."/>
            <person name="Lyhne E.K."/>
            <person name="Kogle M.E."/>
            <person name="Barry K."/>
            <person name="Clum A."/>
            <person name="Na H."/>
            <person name="Ledsgaard L."/>
            <person name="Lin J."/>
            <person name="Lipzen A."/>
            <person name="Kuo A."/>
            <person name="Riley R."/>
            <person name="Mondo S."/>
            <person name="Labutti K."/>
            <person name="Haridas S."/>
            <person name="Pangalinan J."/>
            <person name="Salamov A.A."/>
            <person name="Simmons B.A."/>
            <person name="Magnuson J.K."/>
            <person name="Chen J."/>
            <person name="Drula E."/>
            <person name="Henrissat B."/>
            <person name="Wiebenga A."/>
            <person name="Lubbers R.J."/>
            <person name="Gomes A.C."/>
            <person name="Makela M.R."/>
            <person name="Stajich J."/>
            <person name="Grigoriev I.V."/>
            <person name="Mortensen U.H."/>
            <person name="De Vries R.P."/>
            <person name="Baker S.E."/>
            <person name="Andersen M.R."/>
        </authorList>
    </citation>
    <scope>NUCLEOTIDE SEQUENCE [LARGE SCALE GENOMIC DNA]</scope>
    <source>
        <strain evidence="2 3">CBS 123904</strain>
    </source>
</reference>
<dbReference type="Proteomes" id="UP001610446">
    <property type="component" value="Unassembled WGS sequence"/>
</dbReference>
<gene>
    <name evidence="2" type="ORF">BJY01DRAFT_255380</name>
</gene>
<accession>A0ABR4IKP6</accession>
<name>A0ABR4IKP6_9EURO</name>
<evidence type="ECO:0000313" key="3">
    <source>
        <dbReference type="Proteomes" id="UP001610446"/>
    </source>
</evidence>
<feature type="domain" description="Scytalone dehydratase-like protein Arp1 N-terminal" evidence="1">
    <location>
        <begin position="34"/>
        <end position="114"/>
    </location>
</feature>
<sequence length="177" mass="19772">MADFVFMIWLVQINQMNLEHRAKNWEAAKLLFGEIDDVWSPAFLDGVVLQVVPNSVLSSDGLVWVKNQGVRHLLPSPGLTTPSVSTADIVIFSSWEFELKTGPYFAKRKGNSLAIREAYLMQHDKYLAFTQGVTPIHNSTAFEAVELYESRTNEVLVPVPSRLYSVGDTRADSLGAQ</sequence>